<dbReference type="Pfam" id="PF08032">
    <property type="entry name" value="SpoU_sub_bind"/>
    <property type="match status" value="1"/>
</dbReference>
<feature type="compositionally biased region" description="Basic and acidic residues" evidence="4">
    <location>
        <begin position="23"/>
        <end position="80"/>
    </location>
</feature>
<accession>A0A0A8X4H1</accession>
<dbReference type="FunFam" id="3.40.1280.10:FF:000008">
    <property type="entry name" value="Group 3 RNA methyltransferase TrmH"/>
    <property type="match status" value="1"/>
</dbReference>
<dbReference type="PANTHER" id="PTHR46429">
    <property type="entry name" value="23S RRNA (GUANOSINE-2'-O-)-METHYLTRANSFERASE RLMB"/>
    <property type="match status" value="1"/>
</dbReference>
<dbReference type="Gene3D" id="3.30.1330.30">
    <property type="match status" value="1"/>
</dbReference>
<dbReference type="SUPFAM" id="SSF75217">
    <property type="entry name" value="alpha/beta knot"/>
    <property type="match status" value="1"/>
</dbReference>
<dbReference type="InterPro" id="IPR029026">
    <property type="entry name" value="tRNA_m1G_MTases_N"/>
</dbReference>
<proteinExistence type="inferred from homology"/>
<protein>
    <submittedName>
        <fullName evidence="7">23S rRNA (Guanosine-2'-O-)-methyltransferase rlmB</fullName>
        <ecNumber evidence="7">2.1.1.-</ecNumber>
    </submittedName>
</protein>
<dbReference type="GO" id="GO:0032259">
    <property type="term" value="P:methylation"/>
    <property type="evidence" value="ECO:0007669"/>
    <property type="project" value="UniProtKB-KW"/>
</dbReference>
<gene>
    <name evidence="7" type="ORF">SAMD00020551_2987</name>
</gene>
<organism evidence="7 8">
    <name type="scientific">Mesobacillus selenatarsenatis (strain DSM 18680 / JCM 14380 / FERM P-15431 / SF-1)</name>
    <dbReference type="NCBI Taxonomy" id="1321606"/>
    <lineage>
        <taxon>Bacteria</taxon>
        <taxon>Bacillati</taxon>
        <taxon>Bacillota</taxon>
        <taxon>Bacilli</taxon>
        <taxon>Bacillales</taxon>
        <taxon>Bacillaceae</taxon>
        <taxon>Mesobacillus</taxon>
    </lineage>
</organism>
<dbReference type="GO" id="GO:0005829">
    <property type="term" value="C:cytosol"/>
    <property type="evidence" value="ECO:0007669"/>
    <property type="project" value="TreeGrafter"/>
</dbReference>
<sequence length="335" mass="37609">MSQKQSRNNSEKPVADKKRKPARNQDQRQDDKPKNRPARGQDQKHEARRDQKHEQRRDLKNEQRRDRKHEPRRDQKHGQKPDQLQEQNENQDYIIGKNPVIEALKSERDINKILIAEGSQSGQMQQVIGMAKEANVIVQFVPKKKIDHLADGNHQGVIAQVAAYEYAEIDDLFAAAEKKNEAPFFLLLDEIEDPHNLGSIMRTADASGAHGIIIPKRRAVGLTTTVAKLSTGAIEYIPVARVTNMAQTIDELKERGVWIAGTDASAKQDFRQIDGTLPLGLVIGSEGKGMGRLIRDKCDFLLSLPMVGHVTSLNASVAAALLMYEVHRKRHPLGE</sequence>
<dbReference type="SMART" id="SM00967">
    <property type="entry name" value="SpoU_sub_bind"/>
    <property type="match status" value="1"/>
</dbReference>
<dbReference type="STRING" id="1321606.SAMD00020551_2987"/>
<dbReference type="EMBL" id="BASE01000070">
    <property type="protein sequence ID" value="GAM14833.1"/>
    <property type="molecule type" value="Genomic_DNA"/>
</dbReference>
<keyword evidence="5" id="KW-0812">Transmembrane</keyword>
<dbReference type="GO" id="GO:0003723">
    <property type="term" value="F:RNA binding"/>
    <property type="evidence" value="ECO:0007669"/>
    <property type="project" value="InterPro"/>
</dbReference>
<reference evidence="7 8" key="1">
    <citation type="submission" date="2013-06" db="EMBL/GenBank/DDBJ databases">
        <title>Whole genome shotgun sequence of Bacillus selenatarsenatis SF-1.</title>
        <authorList>
            <person name="Kuroda M."/>
            <person name="Sei K."/>
            <person name="Yamashita M."/>
            <person name="Ike M."/>
        </authorList>
    </citation>
    <scope>NUCLEOTIDE SEQUENCE [LARGE SCALE GENOMIC DNA]</scope>
    <source>
        <strain evidence="7 8">SF-1</strain>
    </source>
</reference>
<evidence type="ECO:0000313" key="8">
    <source>
        <dbReference type="Proteomes" id="UP000031014"/>
    </source>
</evidence>
<dbReference type="InterPro" id="IPR029028">
    <property type="entry name" value="Alpha/beta_knot_MTases"/>
</dbReference>
<dbReference type="Gene3D" id="3.40.1280.10">
    <property type="match status" value="1"/>
</dbReference>
<dbReference type="NCBIfam" id="TIGR00186">
    <property type="entry name" value="rRNA_methyl_3"/>
    <property type="match status" value="1"/>
</dbReference>
<evidence type="ECO:0000259" key="6">
    <source>
        <dbReference type="SMART" id="SM00967"/>
    </source>
</evidence>
<dbReference type="EC" id="2.1.1.-" evidence="7"/>
<evidence type="ECO:0000256" key="4">
    <source>
        <dbReference type="SAM" id="MobiDB-lite"/>
    </source>
</evidence>
<evidence type="ECO:0000256" key="5">
    <source>
        <dbReference type="SAM" id="Phobius"/>
    </source>
</evidence>
<dbReference type="InterPro" id="IPR004441">
    <property type="entry name" value="rRNA_MeTrfase_TrmH"/>
</dbReference>
<dbReference type="SUPFAM" id="SSF55315">
    <property type="entry name" value="L30e-like"/>
    <property type="match status" value="1"/>
</dbReference>
<feature type="transmembrane region" description="Helical" evidence="5">
    <location>
        <begin position="300"/>
        <end position="324"/>
    </location>
</feature>
<dbReference type="InterPro" id="IPR013123">
    <property type="entry name" value="SpoU_subst-bd"/>
</dbReference>
<keyword evidence="8" id="KW-1185">Reference proteome</keyword>
<keyword evidence="3 7" id="KW-0808">Transferase</keyword>
<comment type="similarity">
    <text evidence="1">Belongs to the class IV-like SAM-binding methyltransferase superfamily. RNA methyltransferase TrmH family.</text>
</comment>
<evidence type="ECO:0000313" key="7">
    <source>
        <dbReference type="EMBL" id="GAM14833.1"/>
    </source>
</evidence>
<dbReference type="Proteomes" id="UP000031014">
    <property type="component" value="Unassembled WGS sequence"/>
</dbReference>
<comment type="caution">
    <text evidence="7">The sequence shown here is derived from an EMBL/GenBank/DDBJ whole genome shotgun (WGS) entry which is preliminary data.</text>
</comment>
<keyword evidence="2 7" id="KW-0489">Methyltransferase</keyword>
<feature type="compositionally biased region" description="Polar residues" evidence="4">
    <location>
        <begin position="82"/>
        <end position="91"/>
    </location>
</feature>
<dbReference type="AlphaFoldDB" id="A0A0A8X4H1"/>
<name>A0A0A8X4H1_MESS1</name>
<feature type="region of interest" description="Disordered" evidence="4">
    <location>
        <begin position="1"/>
        <end position="94"/>
    </location>
</feature>
<dbReference type="GO" id="GO:0006396">
    <property type="term" value="P:RNA processing"/>
    <property type="evidence" value="ECO:0007669"/>
    <property type="project" value="InterPro"/>
</dbReference>
<dbReference type="InterPro" id="IPR001537">
    <property type="entry name" value="SpoU_MeTrfase"/>
</dbReference>
<keyword evidence="5" id="KW-1133">Transmembrane helix</keyword>
<evidence type="ECO:0000256" key="2">
    <source>
        <dbReference type="ARBA" id="ARBA00022603"/>
    </source>
</evidence>
<dbReference type="Pfam" id="PF00588">
    <property type="entry name" value="SpoU_methylase"/>
    <property type="match status" value="1"/>
</dbReference>
<evidence type="ECO:0000256" key="3">
    <source>
        <dbReference type="ARBA" id="ARBA00022679"/>
    </source>
</evidence>
<evidence type="ECO:0000256" key="1">
    <source>
        <dbReference type="ARBA" id="ARBA00007228"/>
    </source>
</evidence>
<feature type="domain" description="RNA 2-O ribose methyltransferase substrate binding" evidence="6">
    <location>
        <begin position="93"/>
        <end position="167"/>
    </location>
</feature>
<dbReference type="GO" id="GO:0008173">
    <property type="term" value="F:RNA methyltransferase activity"/>
    <property type="evidence" value="ECO:0007669"/>
    <property type="project" value="InterPro"/>
</dbReference>
<dbReference type="PANTHER" id="PTHR46429:SF1">
    <property type="entry name" value="23S RRNA (GUANOSINE-2'-O-)-METHYLTRANSFERASE RLMB"/>
    <property type="match status" value="1"/>
</dbReference>
<dbReference type="CDD" id="cd18103">
    <property type="entry name" value="SpoU-like_RlmB"/>
    <property type="match status" value="1"/>
</dbReference>
<keyword evidence="5" id="KW-0472">Membrane</keyword>
<dbReference type="InterPro" id="IPR029064">
    <property type="entry name" value="Ribosomal_eL30-like_sf"/>
</dbReference>